<organism evidence="1">
    <name type="scientific">marine metagenome</name>
    <dbReference type="NCBI Taxonomy" id="408172"/>
    <lineage>
        <taxon>unclassified sequences</taxon>
        <taxon>metagenomes</taxon>
        <taxon>ecological metagenomes</taxon>
    </lineage>
</organism>
<protein>
    <recommendedName>
        <fullName evidence="2">Molybdopterin synthase sulfur carrier subunit</fullName>
    </recommendedName>
</protein>
<gene>
    <name evidence="1" type="ORF">METZ01_LOCUS427978</name>
</gene>
<dbReference type="EMBL" id="UINC01170869">
    <property type="protein sequence ID" value="SVD75124.1"/>
    <property type="molecule type" value="Genomic_DNA"/>
</dbReference>
<dbReference type="InterPro" id="IPR016155">
    <property type="entry name" value="Mopterin_synth/thiamin_S_b"/>
</dbReference>
<dbReference type="SUPFAM" id="SSF54285">
    <property type="entry name" value="MoaD/ThiS"/>
    <property type="match status" value="1"/>
</dbReference>
<dbReference type="InterPro" id="IPR003749">
    <property type="entry name" value="ThiS/MoaD-like"/>
</dbReference>
<dbReference type="InterPro" id="IPR052045">
    <property type="entry name" value="Sulfur_Carrier/Prot_Modifier"/>
</dbReference>
<evidence type="ECO:0000313" key="1">
    <source>
        <dbReference type="EMBL" id="SVD75124.1"/>
    </source>
</evidence>
<dbReference type="PANTHER" id="PTHR38031:SF1">
    <property type="entry name" value="SULFUR CARRIER PROTEIN CYSO"/>
    <property type="match status" value="1"/>
</dbReference>
<dbReference type="AlphaFoldDB" id="A0A382XW51"/>
<dbReference type="InterPro" id="IPR012675">
    <property type="entry name" value="Beta-grasp_dom_sf"/>
</dbReference>
<dbReference type="Pfam" id="PF02597">
    <property type="entry name" value="ThiS"/>
    <property type="match status" value="1"/>
</dbReference>
<sequence length="90" mass="10113">MPMVWIPAPWREKLTQGQQQVDVEGATVRQVIEALDARFPGMRQRIIDPEHDRIRHDIAVSVDGEISVEGLRRKVGETSEVHFLPAMAGG</sequence>
<reference evidence="1" key="1">
    <citation type="submission" date="2018-05" db="EMBL/GenBank/DDBJ databases">
        <authorList>
            <person name="Lanie J.A."/>
            <person name="Ng W.-L."/>
            <person name="Kazmierczak K.M."/>
            <person name="Andrzejewski T.M."/>
            <person name="Davidsen T.M."/>
            <person name="Wayne K.J."/>
            <person name="Tettelin H."/>
            <person name="Glass J.I."/>
            <person name="Rusch D."/>
            <person name="Podicherti R."/>
            <person name="Tsui H.-C.T."/>
            <person name="Winkler M.E."/>
        </authorList>
    </citation>
    <scope>NUCLEOTIDE SEQUENCE</scope>
</reference>
<dbReference type="Gene3D" id="3.10.20.30">
    <property type="match status" value="1"/>
</dbReference>
<proteinExistence type="predicted"/>
<name>A0A382XW51_9ZZZZ</name>
<accession>A0A382XW51</accession>
<dbReference type="PANTHER" id="PTHR38031">
    <property type="entry name" value="SULFUR CARRIER PROTEIN SLR0821-RELATED"/>
    <property type="match status" value="1"/>
</dbReference>
<evidence type="ECO:0008006" key="2">
    <source>
        <dbReference type="Google" id="ProtNLM"/>
    </source>
</evidence>